<keyword evidence="4 8" id="KW-0249">Electron transport</keyword>
<organism evidence="9 10">
    <name type="scientific">Labedaea rhizosphaerae</name>
    <dbReference type="NCBI Taxonomy" id="598644"/>
    <lineage>
        <taxon>Bacteria</taxon>
        <taxon>Bacillati</taxon>
        <taxon>Actinomycetota</taxon>
        <taxon>Actinomycetes</taxon>
        <taxon>Pseudonocardiales</taxon>
        <taxon>Pseudonocardiaceae</taxon>
        <taxon>Labedaea</taxon>
    </lineage>
</organism>
<dbReference type="EMBL" id="SNXZ01000001">
    <property type="protein sequence ID" value="TDQ05156.1"/>
    <property type="molecule type" value="Genomic_DNA"/>
</dbReference>
<keyword evidence="2 8" id="KW-0813">Transport</keyword>
<dbReference type="PRINTS" id="PR00352">
    <property type="entry name" value="3FE4SFRDOXIN"/>
</dbReference>
<name>A0A4R6SL23_LABRH</name>
<dbReference type="InterPro" id="IPR051269">
    <property type="entry name" value="Fe-S_cluster_ET"/>
</dbReference>
<dbReference type="PANTHER" id="PTHR36923:SF3">
    <property type="entry name" value="FERREDOXIN"/>
    <property type="match status" value="1"/>
</dbReference>
<sequence length="63" mass="6533">MKAEANREVCIGAGMCVLTAPTCYDQDDDGTVVVLRAEVAPGDEQAVRDAADSCPSGAITFVE</sequence>
<keyword evidence="6 8" id="KW-0411">Iron-sulfur</keyword>
<evidence type="ECO:0000256" key="2">
    <source>
        <dbReference type="ARBA" id="ARBA00022448"/>
    </source>
</evidence>
<dbReference type="GO" id="GO:0051538">
    <property type="term" value="F:3 iron, 4 sulfur cluster binding"/>
    <property type="evidence" value="ECO:0007669"/>
    <property type="project" value="UniProtKB-KW"/>
</dbReference>
<reference evidence="9 10" key="1">
    <citation type="submission" date="2019-03" db="EMBL/GenBank/DDBJ databases">
        <title>Genomic Encyclopedia of Type Strains, Phase IV (KMG-IV): sequencing the most valuable type-strain genomes for metagenomic binning, comparative biology and taxonomic classification.</title>
        <authorList>
            <person name="Goeker M."/>
        </authorList>
    </citation>
    <scope>NUCLEOTIDE SEQUENCE [LARGE SCALE GENOMIC DNA]</scope>
    <source>
        <strain evidence="9 10">DSM 45361</strain>
    </source>
</reference>
<accession>A0A4R6SL23</accession>
<evidence type="ECO:0000313" key="10">
    <source>
        <dbReference type="Proteomes" id="UP000295444"/>
    </source>
</evidence>
<comment type="function">
    <text evidence="8">Ferredoxins are iron-sulfur proteins that transfer electrons in a wide variety of metabolic reactions.</text>
</comment>
<evidence type="ECO:0000256" key="1">
    <source>
        <dbReference type="ARBA" id="ARBA00001927"/>
    </source>
</evidence>
<dbReference type="PANTHER" id="PTHR36923">
    <property type="entry name" value="FERREDOXIN"/>
    <property type="match status" value="1"/>
</dbReference>
<evidence type="ECO:0000256" key="6">
    <source>
        <dbReference type="ARBA" id="ARBA00023014"/>
    </source>
</evidence>
<evidence type="ECO:0000256" key="8">
    <source>
        <dbReference type="RuleBase" id="RU368020"/>
    </source>
</evidence>
<dbReference type="OrthoDB" id="14703at2"/>
<dbReference type="GO" id="GO:0005506">
    <property type="term" value="F:iron ion binding"/>
    <property type="evidence" value="ECO:0007669"/>
    <property type="project" value="UniProtKB-UniRule"/>
</dbReference>
<comment type="cofactor">
    <cofactor evidence="1">
        <name>[3Fe-4S] cluster</name>
        <dbReference type="ChEBI" id="CHEBI:21137"/>
    </cofactor>
</comment>
<protein>
    <recommendedName>
        <fullName evidence="8">Ferredoxin</fullName>
    </recommendedName>
</protein>
<dbReference type="InterPro" id="IPR001080">
    <property type="entry name" value="3Fe4S_ferredoxin"/>
</dbReference>
<dbReference type="GO" id="GO:0009055">
    <property type="term" value="F:electron transfer activity"/>
    <property type="evidence" value="ECO:0007669"/>
    <property type="project" value="UniProtKB-UniRule"/>
</dbReference>
<proteinExistence type="predicted"/>
<keyword evidence="7" id="KW-0003">3Fe-4S</keyword>
<evidence type="ECO:0000313" key="9">
    <source>
        <dbReference type="EMBL" id="TDQ05156.1"/>
    </source>
</evidence>
<dbReference type="SUPFAM" id="SSF54862">
    <property type="entry name" value="4Fe-4S ferredoxins"/>
    <property type="match status" value="1"/>
</dbReference>
<keyword evidence="10" id="KW-1185">Reference proteome</keyword>
<comment type="caution">
    <text evidence="9">The sequence shown here is derived from an EMBL/GenBank/DDBJ whole genome shotgun (WGS) entry which is preliminary data.</text>
</comment>
<evidence type="ECO:0000256" key="3">
    <source>
        <dbReference type="ARBA" id="ARBA00022723"/>
    </source>
</evidence>
<dbReference type="Proteomes" id="UP000295444">
    <property type="component" value="Unassembled WGS sequence"/>
</dbReference>
<keyword evidence="3 8" id="KW-0479">Metal-binding</keyword>
<evidence type="ECO:0000256" key="4">
    <source>
        <dbReference type="ARBA" id="ARBA00022982"/>
    </source>
</evidence>
<gene>
    <name evidence="9" type="ORF">EV186_1011122</name>
</gene>
<dbReference type="AlphaFoldDB" id="A0A4R6SL23"/>
<dbReference type="Gene3D" id="3.30.70.20">
    <property type="match status" value="1"/>
</dbReference>
<dbReference type="Pfam" id="PF13370">
    <property type="entry name" value="Fer4_13"/>
    <property type="match status" value="1"/>
</dbReference>
<evidence type="ECO:0000256" key="5">
    <source>
        <dbReference type="ARBA" id="ARBA00023004"/>
    </source>
</evidence>
<evidence type="ECO:0000256" key="7">
    <source>
        <dbReference type="ARBA" id="ARBA00023291"/>
    </source>
</evidence>
<keyword evidence="5 8" id="KW-0408">Iron</keyword>